<dbReference type="EMBL" id="FRYK01000007">
    <property type="protein sequence ID" value="SHO74277.1"/>
    <property type="molecule type" value="Genomic_DNA"/>
</dbReference>
<accession>A0A1M8A098</accession>
<protein>
    <submittedName>
        <fullName evidence="1">Uncharacterized protein</fullName>
    </submittedName>
</protein>
<gene>
    <name evidence="1" type="ORF">SAMN05443547_2667</name>
</gene>
<organism evidence="1 2">
    <name type="scientific">Flavobacterium cucumis</name>
    <dbReference type="NCBI Taxonomy" id="416016"/>
    <lineage>
        <taxon>Bacteria</taxon>
        <taxon>Pseudomonadati</taxon>
        <taxon>Bacteroidota</taxon>
        <taxon>Flavobacteriia</taxon>
        <taxon>Flavobacteriales</taxon>
        <taxon>Flavobacteriaceae</taxon>
        <taxon>Flavobacterium</taxon>
    </lineage>
</organism>
<evidence type="ECO:0000313" key="1">
    <source>
        <dbReference type="EMBL" id="SHO74277.1"/>
    </source>
</evidence>
<evidence type="ECO:0000313" key="2">
    <source>
        <dbReference type="Proteomes" id="UP000184611"/>
    </source>
</evidence>
<sequence length="40" mass="4445">MVKIWDVDDADLLWQNADGDGFTKAKVDGSGFFGTRILEI</sequence>
<dbReference type="Proteomes" id="UP000184611">
    <property type="component" value="Unassembled WGS sequence"/>
</dbReference>
<dbReference type="RefSeq" id="WP_262494375.1">
    <property type="nucleotide sequence ID" value="NZ_FRYK01000007.1"/>
</dbReference>
<proteinExistence type="predicted"/>
<keyword evidence="2" id="KW-1185">Reference proteome</keyword>
<reference evidence="2" key="1">
    <citation type="submission" date="2016-12" db="EMBL/GenBank/DDBJ databases">
        <authorList>
            <person name="Varghese N."/>
            <person name="Submissions S."/>
        </authorList>
    </citation>
    <scope>NUCLEOTIDE SEQUENCE [LARGE SCALE GENOMIC DNA]</scope>
    <source>
        <strain evidence="2">DSM 18830</strain>
    </source>
</reference>
<dbReference type="AlphaFoldDB" id="A0A1M8A098"/>
<name>A0A1M8A098_9FLAO</name>